<dbReference type="InterPro" id="IPR000330">
    <property type="entry name" value="SNF2_N"/>
</dbReference>
<dbReference type="FunFam" id="3.40.50.10810:FF:000005">
    <property type="entry name" value="Photoperiod-independent early flowering 1"/>
    <property type="match status" value="1"/>
</dbReference>
<comment type="caution">
    <text evidence="19">The sequence shown here is derived from an EMBL/GenBank/DDBJ whole genome shotgun (WGS) entry which is preliminary data.</text>
</comment>
<dbReference type="HOGENOM" id="CLU_306102_0_0_1"/>
<dbReference type="CDD" id="cd18793">
    <property type="entry name" value="SF2_C_SNF"/>
    <property type="match status" value="1"/>
</dbReference>
<evidence type="ECO:0000313" key="19">
    <source>
        <dbReference type="EMBL" id="KGG50793.1"/>
    </source>
</evidence>
<dbReference type="SMART" id="SM00490">
    <property type="entry name" value="HELICc"/>
    <property type="match status" value="1"/>
</dbReference>
<dbReference type="InterPro" id="IPR020838">
    <property type="entry name" value="DBINO"/>
</dbReference>
<accession>A0A098VP32</accession>
<evidence type="ECO:0000256" key="10">
    <source>
        <dbReference type="ARBA" id="ARBA00023125"/>
    </source>
</evidence>
<evidence type="ECO:0000256" key="2">
    <source>
        <dbReference type="ARBA" id="ARBA00009220"/>
    </source>
</evidence>
<dbReference type="GO" id="GO:0016887">
    <property type="term" value="F:ATP hydrolysis activity"/>
    <property type="evidence" value="ECO:0007669"/>
    <property type="project" value="TreeGrafter"/>
</dbReference>
<keyword evidence="13" id="KW-0539">Nucleus</keyword>
<evidence type="ECO:0000259" key="17">
    <source>
        <dbReference type="PROSITE" id="PS51194"/>
    </source>
</evidence>
<dbReference type="EMBL" id="JMKJ01000510">
    <property type="protein sequence ID" value="KGG50793.1"/>
    <property type="molecule type" value="Genomic_DNA"/>
</dbReference>
<evidence type="ECO:0000256" key="15">
    <source>
        <dbReference type="SAM" id="Coils"/>
    </source>
</evidence>
<keyword evidence="12 14" id="KW-0234">DNA repair</keyword>
<reference evidence="19 20" key="1">
    <citation type="submission" date="2014-04" db="EMBL/GenBank/DDBJ databases">
        <title>A new species of microsporidia sheds light on the evolution of extreme parasitism.</title>
        <authorList>
            <person name="Haag K.L."/>
            <person name="James T.Y."/>
            <person name="Larsson R."/>
            <person name="Schaer T.M."/>
            <person name="Refardt D."/>
            <person name="Pombert J.-F."/>
            <person name="Ebert D."/>
        </authorList>
    </citation>
    <scope>NUCLEOTIDE SEQUENCE [LARGE SCALE GENOMIC DNA]</scope>
    <source>
        <strain evidence="19 20">UGP3</strain>
        <tissue evidence="19">Spores</tissue>
    </source>
</reference>
<dbReference type="GO" id="GO:0003677">
    <property type="term" value="F:DNA binding"/>
    <property type="evidence" value="ECO:0007669"/>
    <property type="project" value="UniProtKB-UniRule"/>
</dbReference>
<dbReference type="PROSITE" id="PS51413">
    <property type="entry name" value="DBINO"/>
    <property type="match status" value="1"/>
</dbReference>
<dbReference type="SUPFAM" id="SSF52540">
    <property type="entry name" value="P-loop containing nucleoside triphosphate hydrolases"/>
    <property type="match status" value="2"/>
</dbReference>
<dbReference type="RefSeq" id="XP_013237220.1">
    <property type="nucleotide sequence ID" value="XM_013381766.1"/>
</dbReference>
<dbReference type="Gene3D" id="3.40.50.300">
    <property type="entry name" value="P-loop containing nucleotide triphosphate hydrolases"/>
    <property type="match status" value="1"/>
</dbReference>
<evidence type="ECO:0000256" key="5">
    <source>
        <dbReference type="ARBA" id="ARBA00022763"/>
    </source>
</evidence>
<evidence type="ECO:0000256" key="11">
    <source>
        <dbReference type="ARBA" id="ARBA00023159"/>
    </source>
</evidence>
<dbReference type="AlphaFoldDB" id="A0A098VP32"/>
<evidence type="ECO:0000256" key="8">
    <source>
        <dbReference type="ARBA" id="ARBA00022840"/>
    </source>
</evidence>
<comment type="domain">
    <text evidence="14">The DBINO region is involved in binding to DNA.</text>
</comment>
<dbReference type="Gene3D" id="3.40.50.10810">
    <property type="entry name" value="Tandem AAA-ATPase domain"/>
    <property type="match status" value="1"/>
</dbReference>
<feature type="coiled-coil region" evidence="15">
    <location>
        <begin position="197"/>
        <end position="237"/>
    </location>
</feature>
<feature type="domain" description="DBINO" evidence="18">
    <location>
        <begin position="128"/>
        <end position="251"/>
    </location>
</feature>
<dbReference type="GO" id="GO:0004386">
    <property type="term" value="F:helicase activity"/>
    <property type="evidence" value="ECO:0007669"/>
    <property type="project" value="UniProtKB-KW"/>
</dbReference>
<dbReference type="Pfam" id="PF00176">
    <property type="entry name" value="SNF2-rel_dom"/>
    <property type="match status" value="1"/>
</dbReference>
<evidence type="ECO:0000256" key="14">
    <source>
        <dbReference type="RuleBase" id="RU368001"/>
    </source>
</evidence>
<keyword evidence="9" id="KW-0156">Chromatin regulator</keyword>
<evidence type="ECO:0000256" key="4">
    <source>
        <dbReference type="ARBA" id="ARBA00022741"/>
    </source>
</evidence>
<keyword evidence="11" id="KW-0010">Activator</keyword>
<comment type="catalytic activity">
    <reaction evidence="14">
        <text>ATP + H2O = ADP + phosphate + H(+)</text>
        <dbReference type="Rhea" id="RHEA:13065"/>
        <dbReference type="ChEBI" id="CHEBI:15377"/>
        <dbReference type="ChEBI" id="CHEBI:15378"/>
        <dbReference type="ChEBI" id="CHEBI:30616"/>
        <dbReference type="ChEBI" id="CHEBI:43474"/>
        <dbReference type="ChEBI" id="CHEBI:456216"/>
    </reaction>
</comment>
<dbReference type="GeneID" id="25260311"/>
<evidence type="ECO:0000256" key="1">
    <source>
        <dbReference type="ARBA" id="ARBA00004123"/>
    </source>
</evidence>
<dbReference type="PANTHER" id="PTHR45685">
    <property type="entry name" value="HELICASE SRCAP-RELATED"/>
    <property type="match status" value="1"/>
</dbReference>
<dbReference type="Pfam" id="PF00271">
    <property type="entry name" value="Helicase_C"/>
    <property type="match status" value="1"/>
</dbReference>
<feature type="domain" description="Helicase ATP-binding" evidence="16">
    <location>
        <begin position="327"/>
        <end position="488"/>
    </location>
</feature>
<organism evidence="19 20">
    <name type="scientific">Mitosporidium daphniae</name>
    <dbReference type="NCBI Taxonomy" id="1485682"/>
    <lineage>
        <taxon>Eukaryota</taxon>
        <taxon>Fungi</taxon>
        <taxon>Fungi incertae sedis</taxon>
        <taxon>Microsporidia</taxon>
        <taxon>Mitosporidium</taxon>
    </lineage>
</organism>
<evidence type="ECO:0000256" key="6">
    <source>
        <dbReference type="ARBA" id="ARBA00022801"/>
    </source>
</evidence>
<keyword evidence="4" id="KW-0547">Nucleotide-binding</keyword>
<evidence type="ECO:0000256" key="7">
    <source>
        <dbReference type="ARBA" id="ARBA00022806"/>
    </source>
</evidence>
<dbReference type="InterPro" id="IPR049730">
    <property type="entry name" value="SNF2/RAD54-like_C"/>
</dbReference>
<dbReference type="GO" id="GO:0006281">
    <property type="term" value="P:DNA repair"/>
    <property type="evidence" value="ECO:0007669"/>
    <property type="project" value="UniProtKB-UniRule"/>
</dbReference>
<comment type="subcellular location">
    <subcellularLocation>
        <location evidence="1 14">Nucleus</location>
    </subcellularLocation>
</comment>
<name>A0A098VP32_9MICR</name>
<keyword evidence="15" id="KW-0175">Coiled coil</keyword>
<proteinExistence type="inferred from homology"/>
<dbReference type="InterPro" id="IPR014001">
    <property type="entry name" value="Helicase_ATP-bd"/>
</dbReference>
<dbReference type="PROSITE" id="PS51192">
    <property type="entry name" value="HELICASE_ATP_BIND_1"/>
    <property type="match status" value="1"/>
</dbReference>
<comment type="similarity">
    <text evidence="2">Belongs to the SNF2/RAD54 helicase family. SWR1 subfamily.</text>
</comment>
<evidence type="ECO:0000256" key="3">
    <source>
        <dbReference type="ARBA" id="ARBA00019805"/>
    </source>
</evidence>
<evidence type="ECO:0000259" key="16">
    <source>
        <dbReference type="PROSITE" id="PS51192"/>
    </source>
</evidence>
<keyword evidence="20" id="KW-1185">Reference proteome</keyword>
<evidence type="ECO:0000256" key="9">
    <source>
        <dbReference type="ARBA" id="ARBA00022853"/>
    </source>
</evidence>
<dbReference type="EC" id="3.6.4.-" evidence="14"/>
<dbReference type="Pfam" id="PF13892">
    <property type="entry name" value="DBINO"/>
    <property type="match status" value="1"/>
</dbReference>
<evidence type="ECO:0000256" key="13">
    <source>
        <dbReference type="ARBA" id="ARBA00023242"/>
    </source>
</evidence>
<keyword evidence="6 14" id="KW-0378">Hydrolase</keyword>
<keyword evidence="10 14" id="KW-0238">DNA-binding</keyword>
<keyword evidence="8 14" id="KW-0067">ATP-binding</keyword>
<dbReference type="InterPro" id="IPR027417">
    <property type="entry name" value="P-loop_NTPase"/>
</dbReference>
<dbReference type="GO" id="GO:0031011">
    <property type="term" value="C:Ino80 complex"/>
    <property type="evidence" value="ECO:0007669"/>
    <property type="project" value="UniProtKB-UniRule"/>
</dbReference>
<dbReference type="Proteomes" id="UP000029725">
    <property type="component" value="Unassembled WGS sequence"/>
</dbReference>
<dbReference type="PROSITE" id="PS51194">
    <property type="entry name" value="HELICASE_CTER"/>
    <property type="match status" value="1"/>
</dbReference>
<dbReference type="PANTHER" id="PTHR45685:SF2">
    <property type="entry name" value="CHROMATIN-REMODELING ATPASE INO80"/>
    <property type="match status" value="1"/>
</dbReference>
<evidence type="ECO:0000256" key="12">
    <source>
        <dbReference type="ARBA" id="ARBA00023204"/>
    </source>
</evidence>
<keyword evidence="7" id="KW-0347">Helicase</keyword>
<dbReference type="VEuPathDB" id="MicrosporidiaDB:DI09_55p100"/>
<dbReference type="OrthoDB" id="372624at2759"/>
<comment type="subunit">
    <text evidence="14">Component of the INO80 chromatin-remodeling complex.</text>
</comment>
<dbReference type="SMART" id="SM00487">
    <property type="entry name" value="DEXDc"/>
    <property type="match status" value="1"/>
</dbReference>
<dbReference type="InterPro" id="IPR038718">
    <property type="entry name" value="SNF2-like_sf"/>
</dbReference>
<dbReference type="GO" id="GO:0042393">
    <property type="term" value="F:histone binding"/>
    <property type="evidence" value="ECO:0007669"/>
    <property type="project" value="TreeGrafter"/>
</dbReference>
<keyword evidence="5 14" id="KW-0227">DNA damage</keyword>
<evidence type="ECO:0000313" key="20">
    <source>
        <dbReference type="Proteomes" id="UP000029725"/>
    </source>
</evidence>
<gene>
    <name evidence="19" type="ORF">DI09_55p100</name>
</gene>
<sequence length="968" mass="107486">MASSPEHISHQLEKSELFYNDPNLVYTDLFSWLDRVLLPNDAQFAAMVMEEHSLRIAAVSGSSSSCAATLTPSMSASILHRLKKMQEKGEKKSNKRVRKQEPAQIAKQHQLLEKKQKIETSMSSNVPIWTSIVHNIKSQYSLMAKSSMIMQGNARKVASLALREVRRTQIATLAISDPLGTQRRAMRDVLTFWRKNEREEKELRRRAERQAAEQRRAEEEAREVRRQARKLDFLINQTELYAHFMARKLAPSGDVANGSNELSSTDTAKIPVNDTIQAPVCEVSTFTKEDAEAGSNMVAASVPAVTAPGMLHCTLKPYQLRGLSWLASLYDQGINGILADEMGLGKTVQSIALLAHLVERHGVQGPFLVVSPASTLHNWMDELARFVPSFVALPYWGPDRRALLRGHASAFHVVVTSYQIVVSDERILSRLPWRYMILDEAQAIKSSSSVRWRTLLNVPARNRLLLTGTPIQNSMAELWALLHFIMPGLFDSHEEFASWFSKEIEQDPPRGARPATGAAAFGDAFQLRRLHAILRPFMLRRLKRDVEMELVDKIEIDFVVPPSALQKVLMAQLRATMTTRSHRQLALLKNAVMQARKLCNHPELLLPAIVQAPLLIPAPATVVVPRLLLDVSNSSKLSSCIDTFGAFLPPPSKALETCRLAPVKTLKIPALEDSLICSRLLRSGPAWVVGAVAPLPALSISGSARGFLQPRPRHLGLCASHPAHNSAMSAFRTATSCSTIVLPFNEARSTANSLSISGPCPLGPRLPAVGERIEASGKLAALITLLNRLKTEGHRVLVYFQMTRMMDIAEEILSSLSFSLVRLDGTCRIEDRRDLVYAFQTDPSIFLFLLSTRAGGLGINLTAADTVVFYDSDWNPTVDQQAMDRAHRLGQTKQVTVYRLITAGTIEERVQQRARRKHAIQRAVIEGEARHQLQELEEQAEDASIEESGDGADIVGDEEELAALLLDQ</sequence>
<feature type="domain" description="Helicase C-terminal" evidence="17">
    <location>
        <begin position="781"/>
        <end position="944"/>
    </location>
</feature>
<dbReference type="GO" id="GO:0005524">
    <property type="term" value="F:ATP binding"/>
    <property type="evidence" value="ECO:0007669"/>
    <property type="project" value="UniProtKB-UniRule"/>
</dbReference>
<comment type="function">
    <text evidence="14">ATPase component of the INO80 complex which remodels chromatin by shifting nucleosomes and is involved in DNA repair.</text>
</comment>
<protein>
    <recommendedName>
        <fullName evidence="3 14">Chromatin-remodeling ATPase INO80</fullName>
        <ecNumber evidence="14">3.6.4.-</ecNumber>
    </recommendedName>
</protein>
<dbReference type="InterPro" id="IPR001650">
    <property type="entry name" value="Helicase_C-like"/>
</dbReference>
<dbReference type="GO" id="GO:0006338">
    <property type="term" value="P:chromatin remodeling"/>
    <property type="evidence" value="ECO:0007669"/>
    <property type="project" value="UniProtKB-UniRule"/>
</dbReference>
<evidence type="ECO:0000259" key="18">
    <source>
        <dbReference type="PROSITE" id="PS51413"/>
    </source>
</evidence>
<dbReference type="InterPro" id="IPR050520">
    <property type="entry name" value="INO80/SWR1_helicase"/>
</dbReference>